<sequence>MLIGARDVAQMTPDQKEIHDLIASGPRGGVPLPFLAMLDAPAFASAIQSVGETIRYRGTLDARLREVAILAAAAAYGSGYEWTYHEKIARDLGMTDAEIGAVLDRSGIGLPDEEALTVAFVFTAVLERRADAGQLGHLVTLLGRQAASEIVVIAGYYPLLALFLSAGALDQPLPGISK</sequence>
<feature type="domain" description="Carboxymuconolactone decarboxylase-like" evidence="1">
    <location>
        <begin position="41"/>
        <end position="104"/>
    </location>
</feature>
<organism evidence="2 3">
    <name type="scientific">Cereibacter sphaeroides</name>
    <name type="common">Rhodobacter sphaeroides</name>
    <dbReference type="NCBI Taxonomy" id="1063"/>
    <lineage>
        <taxon>Bacteria</taxon>
        <taxon>Pseudomonadati</taxon>
        <taxon>Pseudomonadota</taxon>
        <taxon>Alphaproteobacteria</taxon>
        <taxon>Rhodobacterales</taxon>
        <taxon>Paracoccaceae</taxon>
        <taxon>Cereibacter</taxon>
    </lineage>
</organism>
<dbReference type="Proteomes" id="UP000248975">
    <property type="component" value="Unassembled WGS sequence"/>
</dbReference>
<dbReference type="InterPro" id="IPR003779">
    <property type="entry name" value="CMD-like"/>
</dbReference>
<accession>A0A2W5S9K5</accession>
<dbReference type="PANTHER" id="PTHR34846">
    <property type="entry name" value="4-CARBOXYMUCONOLACTONE DECARBOXYLASE FAMILY PROTEIN (AFU_ORTHOLOGUE AFUA_6G11590)"/>
    <property type="match status" value="1"/>
</dbReference>
<dbReference type="SUPFAM" id="SSF69118">
    <property type="entry name" value="AhpD-like"/>
    <property type="match status" value="1"/>
</dbReference>
<name>A0A2W5S9K5_CERSP</name>
<proteinExistence type="predicted"/>
<evidence type="ECO:0000313" key="2">
    <source>
        <dbReference type="EMBL" id="PZQ97652.1"/>
    </source>
</evidence>
<dbReference type="Pfam" id="PF02627">
    <property type="entry name" value="CMD"/>
    <property type="match status" value="1"/>
</dbReference>
<dbReference type="PANTHER" id="PTHR34846:SF11">
    <property type="entry name" value="4-CARBOXYMUCONOLACTONE DECARBOXYLASE FAMILY PROTEIN (AFU_ORTHOLOGUE AFUA_6G11590)"/>
    <property type="match status" value="1"/>
</dbReference>
<reference evidence="2 3" key="1">
    <citation type="submission" date="2017-08" db="EMBL/GenBank/DDBJ databases">
        <title>Infants hospitalized years apart are colonized by the same room-sourced microbial strains.</title>
        <authorList>
            <person name="Brooks B."/>
            <person name="Olm M.R."/>
            <person name="Firek B.A."/>
            <person name="Baker R."/>
            <person name="Thomas B.C."/>
            <person name="Morowitz M.J."/>
            <person name="Banfield J.F."/>
        </authorList>
    </citation>
    <scope>NUCLEOTIDE SEQUENCE [LARGE SCALE GENOMIC DNA]</scope>
    <source>
        <strain evidence="2">S2_003_000_R2_11</strain>
    </source>
</reference>
<evidence type="ECO:0000313" key="3">
    <source>
        <dbReference type="Proteomes" id="UP000248975"/>
    </source>
</evidence>
<dbReference type="InterPro" id="IPR029032">
    <property type="entry name" value="AhpD-like"/>
</dbReference>
<dbReference type="EMBL" id="QFQS01000002">
    <property type="protein sequence ID" value="PZQ97652.1"/>
    <property type="molecule type" value="Genomic_DNA"/>
</dbReference>
<evidence type="ECO:0000259" key="1">
    <source>
        <dbReference type="Pfam" id="PF02627"/>
    </source>
</evidence>
<dbReference type="AlphaFoldDB" id="A0A2W5S9K5"/>
<gene>
    <name evidence="2" type="ORF">DI533_10775</name>
</gene>
<dbReference type="GO" id="GO:0051920">
    <property type="term" value="F:peroxiredoxin activity"/>
    <property type="evidence" value="ECO:0007669"/>
    <property type="project" value="InterPro"/>
</dbReference>
<comment type="caution">
    <text evidence="2">The sequence shown here is derived from an EMBL/GenBank/DDBJ whole genome shotgun (WGS) entry which is preliminary data.</text>
</comment>
<dbReference type="Gene3D" id="1.20.1290.10">
    <property type="entry name" value="AhpD-like"/>
    <property type="match status" value="1"/>
</dbReference>
<protein>
    <recommendedName>
        <fullName evidence="1">Carboxymuconolactone decarboxylase-like domain-containing protein</fullName>
    </recommendedName>
</protein>